<dbReference type="PANTHER" id="PTHR40619:SF3">
    <property type="entry name" value="FUNGAL STAND N-TERMINAL GOODBYE DOMAIN-CONTAINING PROTEIN"/>
    <property type="match status" value="1"/>
</dbReference>
<name>A0A135RRD0_9PEZI</name>
<reference evidence="1 2" key="1">
    <citation type="submission" date="2014-02" db="EMBL/GenBank/DDBJ databases">
        <title>The genome sequence of Colletotrichum simmondsii CBS122122.</title>
        <authorList>
            <person name="Baroncelli R."/>
            <person name="Thon M.R."/>
        </authorList>
    </citation>
    <scope>NUCLEOTIDE SEQUENCE [LARGE SCALE GENOMIC DNA]</scope>
    <source>
        <strain evidence="1 2">CBS122122</strain>
    </source>
</reference>
<protein>
    <submittedName>
        <fullName evidence="1">Uncharacterized protein</fullName>
    </submittedName>
</protein>
<proteinExistence type="predicted"/>
<dbReference type="PANTHER" id="PTHR40619">
    <property type="entry name" value="FUNGAL STAND N-TERMINAL GOODBYE DOMAIN-CONTAINING PROTEIN"/>
    <property type="match status" value="1"/>
</dbReference>
<dbReference type="AlphaFoldDB" id="A0A135RRD0"/>
<dbReference type="Proteomes" id="UP000070328">
    <property type="component" value="Unassembled WGS sequence"/>
</dbReference>
<sequence>MSTMISELNTYSRHIIDTLRSKSVNIFPIIHTLSGQPTKLQIFWSFEGRLAGVEDLFKDAEAASRLWQDADSGVTLLISSSWIKPIERSSMGENEIRLDDMNLTDLTNTCAITPLSAVCAALIKEVGLQQNTAIVFFCGLYRNRREMPPGEITKMMIRSFIHQMIHRNRPLSNRGYFTVDDLEEVQLNGGFAGNVGTEDIGILWTLFRKVVESHPSQRKIVCVIDGLGLDNDGLSTYSQEVIVVVKTLVGMGEWSKHVRGRNEMSSFRLICTGPSFNDIVKDHFSGSSVQMLELDGPYRLS</sequence>
<evidence type="ECO:0000313" key="1">
    <source>
        <dbReference type="EMBL" id="KXH26263.1"/>
    </source>
</evidence>
<evidence type="ECO:0000313" key="2">
    <source>
        <dbReference type="Proteomes" id="UP000070328"/>
    </source>
</evidence>
<organism evidence="1 2">
    <name type="scientific">Colletotrichum simmondsii</name>
    <dbReference type="NCBI Taxonomy" id="703756"/>
    <lineage>
        <taxon>Eukaryota</taxon>
        <taxon>Fungi</taxon>
        <taxon>Dikarya</taxon>
        <taxon>Ascomycota</taxon>
        <taxon>Pezizomycotina</taxon>
        <taxon>Sordariomycetes</taxon>
        <taxon>Hypocreomycetidae</taxon>
        <taxon>Glomerellales</taxon>
        <taxon>Glomerellaceae</taxon>
        <taxon>Colletotrichum</taxon>
        <taxon>Colletotrichum acutatum species complex</taxon>
    </lineage>
</organism>
<dbReference type="EMBL" id="JFBX01000876">
    <property type="protein sequence ID" value="KXH26263.1"/>
    <property type="molecule type" value="Genomic_DNA"/>
</dbReference>
<accession>A0A135RRD0</accession>
<keyword evidence="2" id="KW-1185">Reference proteome</keyword>
<comment type="caution">
    <text evidence="1">The sequence shown here is derived from an EMBL/GenBank/DDBJ whole genome shotgun (WGS) entry which is preliminary data.</text>
</comment>
<gene>
    <name evidence="1" type="ORF">CSIM01_03641</name>
</gene>